<dbReference type="InterPro" id="IPR007206">
    <property type="entry name" value="Protein_HGH1_C"/>
</dbReference>
<dbReference type="Gene3D" id="1.25.10.10">
    <property type="entry name" value="Leucine-rich Repeat Variant"/>
    <property type="match status" value="1"/>
</dbReference>
<dbReference type="InterPro" id="IPR016024">
    <property type="entry name" value="ARM-type_fold"/>
</dbReference>
<dbReference type="OMA" id="MCILLTN"/>
<dbReference type="OrthoDB" id="338814at2759"/>
<dbReference type="RefSeq" id="XP_004345494.1">
    <property type="nucleotide sequence ID" value="XM_004345444.2"/>
</dbReference>
<feature type="domain" description="Protein HGH1 N-terminal" evidence="3">
    <location>
        <begin position="96"/>
        <end position="268"/>
    </location>
</feature>
<feature type="domain" description="Protein HGH1 C-terminal" evidence="4">
    <location>
        <begin position="274"/>
        <end position="327"/>
    </location>
</feature>
<dbReference type="InterPro" id="IPR039717">
    <property type="entry name" value="Hgh1"/>
</dbReference>
<sequence>MANALEELADFLKDSRSLVRAHAVDTVAGLTASADGLEYIRAYPRLADELLARLSDADPGIARDAFKAVVNMTGDRTLAQRTIDVPGLFAHLVATTTEPTSLFADLAAMVLSNLTRNELGCGKLLGTNTPEEGQALYKLVDVFCKGAFNHNPNASLNFLAPILENVSQSNLGRRLLVDQERAVLPRLLTHLENPDRVRRGGVAGIARNCCFETAAHEYLLGEKVDILSFLLLPLCGPEEFDDEDMDGMPDCCQYLDSSKQREPEVSIRRHLVEALYQLCATKHGRTVLRAKKVYPIIREMHKHETDSDLDKACDHLVQVLVGEESGHEDLKQVPLPESYTSKLAEQVRPTTSIEDDNDDDAIMVDDPSLF</sequence>
<dbReference type="SUPFAM" id="SSF48371">
    <property type="entry name" value="ARM repeat"/>
    <property type="match status" value="1"/>
</dbReference>
<organism evidence="5 6">
    <name type="scientific">Capsaspora owczarzaki (strain ATCC 30864)</name>
    <dbReference type="NCBI Taxonomy" id="595528"/>
    <lineage>
        <taxon>Eukaryota</taxon>
        <taxon>Filasterea</taxon>
        <taxon>Capsaspora</taxon>
    </lineage>
</organism>
<dbReference type="PANTHER" id="PTHR13387">
    <property type="entry name" value="PROTEIN HGH1 HOMOLOG"/>
    <property type="match status" value="1"/>
</dbReference>
<protein>
    <recommendedName>
        <fullName evidence="2">Protein HGH1 homolog</fullName>
    </recommendedName>
</protein>
<dbReference type="InParanoid" id="A0A0D2WSZ4"/>
<gene>
    <name evidence="5" type="ORF">CAOG_005904</name>
</gene>
<dbReference type="EMBL" id="KE346369">
    <property type="protein sequence ID" value="KJE95455.1"/>
    <property type="molecule type" value="Genomic_DNA"/>
</dbReference>
<dbReference type="Proteomes" id="UP000008743">
    <property type="component" value="Unassembled WGS sequence"/>
</dbReference>
<proteinExistence type="inferred from homology"/>
<dbReference type="FunCoup" id="A0A0D2WSZ4">
    <property type="interactions" value="520"/>
</dbReference>
<comment type="similarity">
    <text evidence="1">Belongs to the HGH1 family.</text>
</comment>
<evidence type="ECO:0000256" key="2">
    <source>
        <dbReference type="ARBA" id="ARBA00014076"/>
    </source>
</evidence>
<dbReference type="InterPro" id="IPR007205">
    <property type="entry name" value="Protein_HGH1_N"/>
</dbReference>
<evidence type="ECO:0000313" key="6">
    <source>
        <dbReference type="Proteomes" id="UP000008743"/>
    </source>
</evidence>
<dbReference type="Pfam" id="PF04064">
    <property type="entry name" value="DUF384"/>
    <property type="match status" value="1"/>
</dbReference>
<evidence type="ECO:0000256" key="1">
    <source>
        <dbReference type="ARBA" id="ARBA00006712"/>
    </source>
</evidence>
<evidence type="ECO:0000313" key="5">
    <source>
        <dbReference type="EMBL" id="KJE95455.1"/>
    </source>
</evidence>
<dbReference type="Pfam" id="PF04063">
    <property type="entry name" value="DUF383"/>
    <property type="match status" value="1"/>
</dbReference>
<dbReference type="STRING" id="595528.A0A0D2WSZ4"/>
<accession>A0A0D2WSZ4</accession>
<dbReference type="PhylomeDB" id="A0A0D2WSZ4"/>
<reference evidence="6" key="1">
    <citation type="submission" date="2011-02" db="EMBL/GenBank/DDBJ databases">
        <title>The Genome Sequence of Capsaspora owczarzaki ATCC 30864.</title>
        <authorList>
            <person name="Russ C."/>
            <person name="Cuomo C."/>
            <person name="Burger G."/>
            <person name="Gray M.W."/>
            <person name="Holland P.W.H."/>
            <person name="King N."/>
            <person name="Lang F.B.F."/>
            <person name="Roger A.J."/>
            <person name="Ruiz-Trillo I."/>
            <person name="Young S.K."/>
            <person name="Zeng Q."/>
            <person name="Gargeya S."/>
            <person name="Alvarado L."/>
            <person name="Berlin A."/>
            <person name="Chapman S.B."/>
            <person name="Chen Z."/>
            <person name="Freedman E."/>
            <person name="Gellesch M."/>
            <person name="Goldberg J."/>
            <person name="Griggs A."/>
            <person name="Gujja S."/>
            <person name="Heilman E."/>
            <person name="Heiman D."/>
            <person name="Howarth C."/>
            <person name="Mehta T."/>
            <person name="Neiman D."/>
            <person name="Pearson M."/>
            <person name="Roberts A."/>
            <person name="Saif S."/>
            <person name="Shea T."/>
            <person name="Shenoy N."/>
            <person name="Sisk P."/>
            <person name="Stolte C."/>
            <person name="Sykes S."/>
            <person name="White J."/>
            <person name="Yandava C."/>
            <person name="Haas B."/>
            <person name="Nusbaum C."/>
            <person name="Birren B."/>
        </authorList>
    </citation>
    <scope>NUCLEOTIDE SEQUENCE</scope>
    <source>
        <strain evidence="6">ATCC 30864</strain>
    </source>
</reference>
<dbReference type="PANTHER" id="PTHR13387:SF9">
    <property type="entry name" value="PROTEIN HGH1 HOMOLOG"/>
    <property type="match status" value="1"/>
</dbReference>
<dbReference type="AlphaFoldDB" id="A0A0D2WSZ4"/>
<dbReference type="eggNOG" id="KOG2973">
    <property type="taxonomic scope" value="Eukaryota"/>
</dbReference>
<keyword evidence="6" id="KW-1185">Reference proteome</keyword>
<evidence type="ECO:0000259" key="4">
    <source>
        <dbReference type="Pfam" id="PF04064"/>
    </source>
</evidence>
<dbReference type="InterPro" id="IPR011989">
    <property type="entry name" value="ARM-like"/>
</dbReference>
<evidence type="ECO:0000259" key="3">
    <source>
        <dbReference type="Pfam" id="PF04063"/>
    </source>
</evidence>
<name>A0A0D2WSZ4_CAPO3</name>